<organism evidence="2 3">
    <name type="scientific">Tuber aestivum</name>
    <name type="common">summer truffle</name>
    <dbReference type="NCBI Taxonomy" id="59557"/>
    <lineage>
        <taxon>Eukaryota</taxon>
        <taxon>Fungi</taxon>
        <taxon>Dikarya</taxon>
        <taxon>Ascomycota</taxon>
        <taxon>Pezizomycotina</taxon>
        <taxon>Pezizomycetes</taxon>
        <taxon>Pezizales</taxon>
        <taxon>Tuberaceae</taxon>
        <taxon>Tuber</taxon>
    </lineage>
</organism>
<sequence length="128" mass="13589">MASRMGGLGGGGDCGVFPMRNLSSMPVMIEEVLSVWRASAVWSISRRDKEEAESGLIVLPEVWDEWESGYVSRPNMVEIAGLGPTGQMPTGDIQQGHDPDDKIDAISTTGPSSAQGLGATKLKNRGIT</sequence>
<dbReference type="Proteomes" id="UP001412239">
    <property type="component" value="Unassembled WGS sequence"/>
</dbReference>
<dbReference type="EMBL" id="LN890979">
    <property type="protein sequence ID" value="CUS12997.1"/>
    <property type="molecule type" value="Genomic_DNA"/>
</dbReference>
<evidence type="ECO:0000256" key="1">
    <source>
        <dbReference type="SAM" id="MobiDB-lite"/>
    </source>
</evidence>
<keyword evidence="3" id="KW-1185">Reference proteome</keyword>
<accession>A0A292Q2V8</accession>
<dbReference type="AlphaFoldDB" id="A0A292Q2V8"/>
<protein>
    <submittedName>
        <fullName evidence="2">Uncharacterized protein</fullName>
    </submittedName>
</protein>
<name>A0A292Q2V8_9PEZI</name>
<feature type="region of interest" description="Disordered" evidence="1">
    <location>
        <begin position="81"/>
        <end position="128"/>
    </location>
</feature>
<feature type="compositionally biased region" description="Polar residues" evidence="1">
    <location>
        <begin position="106"/>
        <end position="115"/>
    </location>
</feature>
<proteinExistence type="predicted"/>
<feature type="compositionally biased region" description="Basic and acidic residues" evidence="1">
    <location>
        <begin position="95"/>
        <end position="104"/>
    </location>
</feature>
<evidence type="ECO:0000313" key="3">
    <source>
        <dbReference type="Proteomes" id="UP001412239"/>
    </source>
</evidence>
<gene>
    <name evidence="2" type="ORF">GSTUAT00002912001</name>
</gene>
<evidence type="ECO:0000313" key="2">
    <source>
        <dbReference type="EMBL" id="CUS12997.1"/>
    </source>
</evidence>
<reference evidence="2" key="1">
    <citation type="submission" date="2015-10" db="EMBL/GenBank/DDBJ databases">
        <authorList>
            <person name="Regsiter A."/>
            <person name="william w."/>
        </authorList>
    </citation>
    <scope>NUCLEOTIDE SEQUENCE</scope>
    <source>
        <strain evidence="2">Montdore</strain>
    </source>
</reference>